<dbReference type="STRING" id="1030841.HMPREF9370_1479"/>
<dbReference type="SUPFAM" id="SSF50891">
    <property type="entry name" value="Cyclophilin-like"/>
    <property type="match status" value="1"/>
</dbReference>
<dbReference type="PROSITE" id="PS50072">
    <property type="entry name" value="CSA_PPIASE_2"/>
    <property type="match status" value="1"/>
</dbReference>
<keyword evidence="3 4" id="KW-0413">Isomerase</keyword>
<keyword evidence="4" id="KW-0732">Signal</keyword>
<dbReference type="InterPro" id="IPR044665">
    <property type="entry name" value="E_coli_cyclophilin_A-like"/>
</dbReference>
<dbReference type="Pfam" id="PF00160">
    <property type="entry name" value="Pro_isomerase"/>
    <property type="match status" value="1"/>
</dbReference>
<dbReference type="HOGENOM" id="CLU_012062_16_9_4"/>
<protein>
    <recommendedName>
        <fullName evidence="4">Peptidyl-prolyl cis-trans isomerase</fullName>
        <shortName evidence="4">PPIase</shortName>
        <ecNumber evidence="4">5.2.1.8</ecNumber>
    </recommendedName>
</protein>
<comment type="function">
    <text evidence="4">PPIases accelerate the folding of proteins. It catalyzes the cis-trans isomerization of proline imidic peptide bonds in oligopeptides.</text>
</comment>
<evidence type="ECO:0000256" key="4">
    <source>
        <dbReference type="RuleBase" id="RU363019"/>
    </source>
</evidence>
<evidence type="ECO:0000313" key="7">
    <source>
        <dbReference type="Proteomes" id="UP000005336"/>
    </source>
</evidence>
<dbReference type="PANTHER" id="PTHR43246">
    <property type="entry name" value="PEPTIDYL-PROLYL CIS-TRANS ISOMERASE CYP38, CHLOROPLASTIC"/>
    <property type="match status" value="1"/>
</dbReference>
<dbReference type="InterPro" id="IPR029000">
    <property type="entry name" value="Cyclophilin-like_dom_sf"/>
</dbReference>
<dbReference type="OrthoDB" id="9807797at2"/>
<evidence type="ECO:0000256" key="2">
    <source>
        <dbReference type="ARBA" id="ARBA00023110"/>
    </source>
</evidence>
<feature type="signal peptide" evidence="4">
    <location>
        <begin position="1"/>
        <end position="26"/>
    </location>
</feature>
<dbReference type="CDD" id="cd01920">
    <property type="entry name" value="cyclophilin_EcCYP_like"/>
    <property type="match status" value="1"/>
</dbReference>
<dbReference type="AlphaFoldDB" id="G4CQW9"/>
<dbReference type="GO" id="GO:0003755">
    <property type="term" value="F:peptidyl-prolyl cis-trans isomerase activity"/>
    <property type="evidence" value="ECO:0007669"/>
    <property type="project" value="UniProtKB-UniRule"/>
</dbReference>
<feature type="domain" description="PPIase cyclophilin-type" evidence="5">
    <location>
        <begin position="33"/>
        <end position="190"/>
    </location>
</feature>
<evidence type="ECO:0000256" key="3">
    <source>
        <dbReference type="ARBA" id="ARBA00023235"/>
    </source>
</evidence>
<keyword evidence="2 4" id="KW-0697">Rotamase</keyword>
<dbReference type="GO" id="GO:0006457">
    <property type="term" value="P:protein folding"/>
    <property type="evidence" value="ECO:0007669"/>
    <property type="project" value="InterPro"/>
</dbReference>
<dbReference type="PROSITE" id="PS00170">
    <property type="entry name" value="CSA_PPIASE_1"/>
    <property type="match status" value="1"/>
</dbReference>
<evidence type="ECO:0000256" key="1">
    <source>
        <dbReference type="ARBA" id="ARBA00007365"/>
    </source>
</evidence>
<dbReference type="EC" id="5.2.1.8" evidence="4"/>
<dbReference type="PRINTS" id="PR00153">
    <property type="entry name" value="CSAPPISMRASE"/>
</dbReference>
<organism evidence="6 7">
    <name type="scientific">Neisseria wadsworthii 9715</name>
    <dbReference type="NCBI Taxonomy" id="1030841"/>
    <lineage>
        <taxon>Bacteria</taxon>
        <taxon>Pseudomonadati</taxon>
        <taxon>Pseudomonadota</taxon>
        <taxon>Betaproteobacteria</taxon>
        <taxon>Neisseriales</taxon>
        <taxon>Neisseriaceae</taxon>
        <taxon>Neisseria</taxon>
    </lineage>
</organism>
<dbReference type="Gene3D" id="2.40.100.10">
    <property type="entry name" value="Cyclophilin-like"/>
    <property type="match status" value="1"/>
</dbReference>
<feature type="chain" id="PRO_5006524951" description="Peptidyl-prolyl cis-trans isomerase" evidence="4">
    <location>
        <begin position="27"/>
        <end position="192"/>
    </location>
</feature>
<dbReference type="Proteomes" id="UP000005336">
    <property type="component" value="Unassembled WGS sequence"/>
</dbReference>
<comment type="catalytic activity">
    <reaction evidence="4">
        <text>[protein]-peptidylproline (omega=180) = [protein]-peptidylproline (omega=0)</text>
        <dbReference type="Rhea" id="RHEA:16237"/>
        <dbReference type="Rhea" id="RHEA-COMP:10747"/>
        <dbReference type="Rhea" id="RHEA-COMP:10748"/>
        <dbReference type="ChEBI" id="CHEBI:83833"/>
        <dbReference type="ChEBI" id="CHEBI:83834"/>
        <dbReference type="EC" id="5.2.1.8"/>
    </reaction>
</comment>
<evidence type="ECO:0000313" key="6">
    <source>
        <dbReference type="EMBL" id="EGZ45974.1"/>
    </source>
</evidence>
<dbReference type="InterPro" id="IPR020892">
    <property type="entry name" value="Cyclophilin-type_PPIase_CS"/>
</dbReference>
<keyword evidence="7" id="KW-1185">Reference proteome</keyword>
<evidence type="ECO:0000259" key="5">
    <source>
        <dbReference type="PROSITE" id="PS50072"/>
    </source>
</evidence>
<dbReference type="PATRIC" id="fig|1030841.3.peg.1461"/>
<gene>
    <name evidence="6" type="primary">ppiA</name>
    <name evidence="6" type="ORF">HMPREF9370_1479</name>
</gene>
<proteinExistence type="inferred from homology"/>
<comment type="caution">
    <text evidence="6">The sequence shown here is derived from an EMBL/GenBank/DDBJ whole genome shotgun (WGS) entry which is preliminary data.</text>
</comment>
<sequence length="192" mass="20717">MKGKQMKLLHLSAALAIGLSTFAVQAETLAQIDTNVGTIKLSLDETKAPKTVANFVNYANKGFYNGTIFHRVIDSFMIQGGGFTADMVQKSTDKAITNEAANGLKNTKGTIAMARTASPNSATSQFFINLVDNDFLNRKGDSARDAGYAVFGKVTEGMNVVEQIAKVQTTNQGYHQNVPVKPIIIKKVTILK</sequence>
<dbReference type="InterPro" id="IPR002130">
    <property type="entry name" value="Cyclophilin-type_PPIase_dom"/>
</dbReference>
<accession>G4CQW9</accession>
<dbReference type="EMBL" id="AGAZ01000053">
    <property type="protein sequence ID" value="EGZ45974.1"/>
    <property type="molecule type" value="Genomic_DNA"/>
</dbReference>
<name>G4CQW9_9NEIS</name>
<comment type="similarity">
    <text evidence="1 4">Belongs to the cyclophilin-type PPIase family.</text>
</comment>
<reference evidence="6 7" key="1">
    <citation type="submission" date="2011-06" db="EMBL/GenBank/DDBJ databases">
        <authorList>
            <person name="Muzny D."/>
            <person name="Qin X."/>
            <person name="Deng J."/>
            <person name="Jiang H."/>
            <person name="Liu Y."/>
            <person name="Qu J."/>
            <person name="Song X.-Z."/>
            <person name="Zhang L."/>
            <person name="Thornton R."/>
            <person name="Coyle M."/>
            <person name="Francisco L."/>
            <person name="Jackson L."/>
            <person name="Javaid M."/>
            <person name="Korchina V."/>
            <person name="Kovar C."/>
            <person name="Mata R."/>
            <person name="Mathew T."/>
            <person name="Ngo R."/>
            <person name="Nguyen L."/>
            <person name="Nguyen N."/>
            <person name="Okwuonu G."/>
            <person name="Ongeri F."/>
            <person name="Pham C."/>
            <person name="Simmons D."/>
            <person name="Wilczek-Boney K."/>
            <person name="Hale W."/>
            <person name="Jakkamsetti A."/>
            <person name="Pham P."/>
            <person name="Ruth R."/>
            <person name="San Lucas F."/>
            <person name="Warren J."/>
            <person name="Zhang J."/>
            <person name="Zhao Z."/>
            <person name="Zhou C."/>
            <person name="Zhu D."/>
            <person name="Lee S."/>
            <person name="Bess C."/>
            <person name="Blankenburg K."/>
            <person name="Forbes L."/>
            <person name="Fu Q."/>
            <person name="Gubbala S."/>
            <person name="Hirani K."/>
            <person name="Jayaseelan J.C."/>
            <person name="Lara F."/>
            <person name="Munidasa M."/>
            <person name="Palculict T."/>
            <person name="Patil S."/>
            <person name="Pu L.-L."/>
            <person name="Saada N."/>
            <person name="Tang L."/>
            <person name="Weissenberger G."/>
            <person name="Zhu Y."/>
            <person name="Hemphill L."/>
            <person name="Shang Y."/>
            <person name="Youmans B."/>
            <person name="Ayvaz T."/>
            <person name="Ross M."/>
            <person name="Santibanez J."/>
            <person name="Aqrawi P."/>
            <person name="Gross S."/>
            <person name="Joshi V."/>
            <person name="Fowler G."/>
            <person name="Nazareth L."/>
            <person name="Reid J."/>
            <person name="Worley K."/>
            <person name="Petrosino J."/>
            <person name="Highlander S."/>
            <person name="Gibbs R."/>
        </authorList>
    </citation>
    <scope>NUCLEOTIDE SEQUENCE [LARGE SCALE GENOMIC DNA]</scope>
    <source>
        <strain evidence="6 7">9715</strain>
    </source>
</reference>